<dbReference type="PANTHER" id="PTHR28155:SF1">
    <property type="entry name" value="DNA-DIRECTED RNA POLYMERASE I SUBUNIT RPA34.5-DOMAIN-CONTAINING PROTEIN"/>
    <property type="match status" value="1"/>
</dbReference>
<accession>A0A2V1AHB2</accession>
<evidence type="ECO:0000313" key="3">
    <source>
        <dbReference type="Proteomes" id="UP000244406"/>
    </source>
</evidence>
<dbReference type="RefSeq" id="XP_025337906.1">
    <property type="nucleotide sequence ID" value="XM_025482963.1"/>
</dbReference>
<keyword evidence="3" id="KW-1185">Reference proteome</keyword>
<dbReference type="Pfam" id="PF08208">
    <property type="entry name" value="RNA_polI_A34"/>
    <property type="match status" value="1"/>
</dbReference>
<dbReference type="GeneID" id="37004523"/>
<dbReference type="AlphaFoldDB" id="A0A2V1AHB2"/>
<dbReference type="InterPro" id="IPR053263">
    <property type="entry name" value="Euk_RPA34_RNAP_subunit"/>
</dbReference>
<comment type="caution">
    <text evidence="2">The sequence shown here is derived from an EMBL/GenBank/DDBJ whole genome shotgun (WGS) entry which is preliminary data.</text>
</comment>
<evidence type="ECO:0008006" key="4">
    <source>
        <dbReference type="Google" id="ProtNLM"/>
    </source>
</evidence>
<dbReference type="GO" id="GO:0006360">
    <property type="term" value="P:transcription by RNA polymerase I"/>
    <property type="evidence" value="ECO:0007669"/>
    <property type="project" value="InterPro"/>
</dbReference>
<reference evidence="2 3" key="1">
    <citation type="submission" date="2017-12" db="EMBL/GenBank/DDBJ databases">
        <title>Genome Sequence of the Amphotericin B-resistant Candida duobushaemulonii strain, B09383.</title>
        <authorList>
            <person name="Chow N.A."/>
            <person name="Gade L."/>
            <person name="Batra D."/>
            <person name="Rowe L.A."/>
            <person name="Loparev V.N."/>
            <person name="Litvintseva A.P."/>
        </authorList>
    </citation>
    <scope>NUCLEOTIDE SEQUENCE [LARGE SCALE GENOMIC DNA]</scope>
    <source>
        <strain evidence="2 3">B09383</strain>
    </source>
</reference>
<feature type="region of interest" description="Disordered" evidence="1">
    <location>
        <begin position="167"/>
        <end position="226"/>
    </location>
</feature>
<name>A0A2V1AHB2_9ASCO</name>
<dbReference type="InterPro" id="IPR013240">
    <property type="entry name" value="DNA-dir_RNA_pol1_su_RPA34"/>
</dbReference>
<feature type="compositionally biased region" description="Basic and acidic residues" evidence="1">
    <location>
        <begin position="170"/>
        <end position="198"/>
    </location>
</feature>
<dbReference type="EMBL" id="PKFP01000006">
    <property type="protein sequence ID" value="PVH16966.1"/>
    <property type="molecule type" value="Genomic_DNA"/>
</dbReference>
<dbReference type="Proteomes" id="UP000244406">
    <property type="component" value="Unassembled WGS sequence"/>
</dbReference>
<organism evidence="2 3">
    <name type="scientific">Candidozyma duobushaemuli</name>
    <dbReference type="NCBI Taxonomy" id="1231522"/>
    <lineage>
        <taxon>Eukaryota</taxon>
        <taxon>Fungi</taxon>
        <taxon>Dikarya</taxon>
        <taxon>Ascomycota</taxon>
        <taxon>Saccharomycotina</taxon>
        <taxon>Pichiomycetes</taxon>
        <taxon>Metschnikowiaceae</taxon>
        <taxon>Candidozyma</taxon>
    </lineage>
</organism>
<feature type="compositionally biased region" description="Basic residues" evidence="1">
    <location>
        <begin position="199"/>
        <end position="226"/>
    </location>
</feature>
<dbReference type="Gene3D" id="6.20.250.70">
    <property type="match status" value="1"/>
</dbReference>
<proteinExistence type="predicted"/>
<sequence>MAPSHKSDERVYDSESGSDYEDVAFEAPKGFKKVPLKAPDSLGDKEIWLLKTPKGFPLDKLKTLPVSFTSRKVKNDGVKPVMVDKTKYQVNEEHFSSDNAKYAIVNKELRGKHIDRYYTIREVVDIPKIDFEAVTVPRVDVEKAEGLKMRHFATGYGAKDFEEAQPIAESRLDEDGRVIKKARVEENKEEDKKEDKKDKKEKKEKKDKKEKKEKKDKKEKKKKAQE</sequence>
<protein>
    <recommendedName>
        <fullName evidence="4">DNA-directed RNA polymerase I subunit RPA34</fullName>
    </recommendedName>
</protein>
<gene>
    <name evidence="2" type="ORF">CXQ87_004524</name>
</gene>
<evidence type="ECO:0000313" key="2">
    <source>
        <dbReference type="EMBL" id="PVH16966.1"/>
    </source>
</evidence>
<dbReference type="VEuPathDB" id="FungiDB:CXQ87_004524"/>
<evidence type="ECO:0000256" key="1">
    <source>
        <dbReference type="SAM" id="MobiDB-lite"/>
    </source>
</evidence>
<dbReference type="PANTHER" id="PTHR28155">
    <property type="entry name" value="ACR243WP"/>
    <property type="match status" value="1"/>
</dbReference>